<evidence type="ECO:0000313" key="2">
    <source>
        <dbReference type="EMBL" id="MCD7462153.1"/>
    </source>
</evidence>
<feature type="region of interest" description="Disordered" evidence="1">
    <location>
        <begin position="28"/>
        <end position="51"/>
    </location>
</feature>
<evidence type="ECO:0000256" key="1">
    <source>
        <dbReference type="SAM" id="MobiDB-lite"/>
    </source>
</evidence>
<sequence length="105" mass="11747">EPGANVGLCNTMEANKLVLGPKHADRYLRGDAGPSNSKSINKVAREKHEGQRFNYKTETRAAKSLKKLKDLASEFLESYKQWEENAEGSQVNVSATTTMREKQCM</sequence>
<dbReference type="Proteomes" id="UP000823775">
    <property type="component" value="Unassembled WGS sequence"/>
</dbReference>
<feature type="region of interest" description="Disordered" evidence="1">
    <location>
        <begin position="86"/>
        <end position="105"/>
    </location>
</feature>
<evidence type="ECO:0000313" key="3">
    <source>
        <dbReference type="Proteomes" id="UP000823775"/>
    </source>
</evidence>
<feature type="non-terminal residue" evidence="2">
    <location>
        <position position="1"/>
    </location>
</feature>
<dbReference type="EMBL" id="JACEIK010000781">
    <property type="protein sequence ID" value="MCD7462153.1"/>
    <property type="molecule type" value="Genomic_DNA"/>
</dbReference>
<accession>A0ABS8STT9</accession>
<proteinExistence type="predicted"/>
<protein>
    <submittedName>
        <fullName evidence="2">Uncharacterized protein</fullName>
    </submittedName>
</protein>
<reference evidence="2 3" key="1">
    <citation type="journal article" date="2021" name="BMC Genomics">
        <title>Datura genome reveals duplications of psychoactive alkaloid biosynthetic genes and high mutation rate following tissue culture.</title>
        <authorList>
            <person name="Rajewski A."/>
            <person name="Carter-House D."/>
            <person name="Stajich J."/>
            <person name="Litt A."/>
        </authorList>
    </citation>
    <scope>NUCLEOTIDE SEQUENCE [LARGE SCALE GENOMIC DNA]</scope>
    <source>
        <strain evidence="2">AR-01</strain>
    </source>
</reference>
<comment type="caution">
    <text evidence="2">The sequence shown here is derived from an EMBL/GenBank/DDBJ whole genome shotgun (WGS) entry which is preliminary data.</text>
</comment>
<gene>
    <name evidence="2" type="ORF">HAX54_047870</name>
</gene>
<organism evidence="2 3">
    <name type="scientific">Datura stramonium</name>
    <name type="common">Jimsonweed</name>
    <name type="synonym">Common thornapple</name>
    <dbReference type="NCBI Taxonomy" id="4076"/>
    <lineage>
        <taxon>Eukaryota</taxon>
        <taxon>Viridiplantae</taxon>
        <taxon>Streptophyta</taxon>
        <taxon>Embryophyta</taxon>
        <taxon>Tracheophyta</taxon>
        <taxon>Spermatophyta</taxon>
        <taxon>Magnoliopsida</taxon>
        <taxon>eudicotyledons</taxon>
        <taxon>Gunneridae</taxon>
        <taxon>Pentapetalae</taxon>
        <taxon>asterids</taxon>
        <taxon>lamiids</taxon>
        <taxon>Solanales</taxon>
        <taxon>Solanaceae</taxon>
        <taxon>Solanoideae</taxon>
        <taxon>Datureae</taxon>
        <taxon>Datura</taxon>
    </lineage>
</organism>
<name>A0ABS8STT9_DATST</name>
<feature type="compositionally biased region" description="Polar residues" evidence="1">
    <location>
        <begin position="87"/>
        <end position="98"/>
    </location>
</feature>
<keyword evidence="3" id="KW-1185">Reference proteome</keyword>